<feature type="transmembrane region" description="Helical" evidence="1">
    <location>
        <begin position="341"/>
        <end position="363"/>
    </location>
</feature>
<dbReference type="EMBL" id="CABPRZ010000002">
    <property type="protein sequence ID" value="VVD73260.1"/>
    <property type="molecule type" value="Genomic_DNA"/>
</dbReference>
<dbReference type="RefSeq" id="WP_150695627.1">
    <property type="nucleotide sequence ID" value="NZ_CABPRZ010000002.1"/>
</dbReference>
<dbReference type="Proteomes" id="UP000414233">
    <property type="component" value="Unassembled WGS sequence"/>
</dbReference>
<protein>
    <submittedName>
        <fullName evidence="2">Sulfite reductase [NADPH] flavoprotein alpha-component</fullName>
        <ecNumber evidence="2">1.8.1.2</ecNumber>
    </submittedName>
</protein>
<feature type="transmembrane region" description="Helical" evidence="1">
    <location>
        <begin position="12"/>
        <end position="32"/>
    </location>
</feature>
<feature type="transmembrane region" description="Helical" evidence="1">
    <location>
        <begin position="180"/>
        <end position="199"/>
    </location>
</feature>
<name>A0A5E4SCA2_9BURK</name>
<keyword evidence="3" id="KW-1185">Reference proteome</keyword>
<proteinExistence type="predicted"/>
<dbReference type="OrthoDB" id="9816402at2"/>
<dbReference type="EC" id="1.8.1.2" evidence="2"/>
<reference evidence="2 3" key="1">
    <citation type="submission" date="2019-08" db="EMBL/GenBank/DDBJ databases">
        <authorList>
            <person name="Peeters C."/>
        </authorList>
    </citation>
    <scope>NUCLEOTIDE SEQUENCE [LARGE SCALE GENOMIC DNA]</scope>
    <source>
        <strain evidence="2 3">LMG 30175</strain>
    </source>
</reference>
<dbReference type="AlphaFoldDB" id="A0A5E4SCA2"/>
<dbReference type="InterPro" id="IPR005625">
    <property type="entry name" value="PepSY-ass_TM"/>
</dbReference>
<sequence>MRKLWSRLHWFVGITAGLVLAVVGLTGALLSYEDALTKRFSPGVMTVPVRDAAPLPPAGIYARVQAAEPGRRILFMGLSPAPGDAVSVRLSMGDSPRGEEYFVDPYTGKLLGQSAAADVFLFIRRVHRWLAVEGIGKQITGISVLLLIGMALTGLYLRWPRRPGNWRAWFHIDFKRTGRSFLWNLHAVIGTIVLVPYLMSSFTGLYWSYDWYRSAMFSLAGVPEPARAKPAAKPAGEERHGEKRAPLAAPNLTAAWDVFTQAVPAYEKASVRMPERPGAPLQITYLDAGASHDRAFDRMNVDAQSGAIVSRELYAQKSDGGKFMMNVSALHRGSFFGQPGIIIMGLSSLTMPLFAITGWMLYLDRRKKKRQAPASRALQS</sequence>
<keyword evidence="1" id="KW-0472">Membrane</keyword>
<evidence type="ECO:0000256" key="1">
    <source>
        <dbReference type="SAM" id="Phobius"/>
    </source>
</evidence>
<dbReference type="PANTHER" id="PTHR34219:SF3">
    <property type="entry name" value="BLL7967 PROTEIN"/>
    <property type="match status" value="1"/>
</dbReference>
<evidence type="ECO:0000313" key="2">
    <source>
        <dbReference type="EMBL" id="VVD73260.1"/>
    </source>
</evidence>
<feature type="transmembrane region" description="Helical" evidence="1">
    <location>
        <begin position="139"/>
        <end position="159"/>
    </location>
</feature>
<dbReference type="GO" id="GO:0004783">
    <property type="term" value="F:sulfite reductase (NADPH) activity"/>
    <property type="evidence" value="ECO:0007669"/>
    <property type="project" value="UniProtKB-EC"/>
</dbReference>
<organism evidence="2 3">
    <name type="scientific">Pandoraea terrae</name>
    <dbReference type="NCBI Taxonomy" id="1537710"/>
    <lineage>
        <taxon>Bacteria</taxon>
        <taxon>Pseudomonadati</taxon>
        <taxon>Pseudomonadota</taxon>
        <taxon>Betaproteobacteria</taxon>
        <taxon>Burkholderiales</taxon>
        <taxon>Burkholderiaceae</taxon>
        <taxon>Pandoraea</taxon>
    </lineage>
</organism>
<keyword evidence="1" id="KW-0812">Transmembrane</keyword>
<dbReference type="Pfam" id="PF03929">
    <property type="entry name" value="PepSY_TM"/>
    <property type="match status" value="1"/>
</dbReference>
<accession>A0A5E4SCA2</accession>
<keyword evidence="2" id="KW-0560">Oxidoreductase</keyword>
<dbReference type="PANTHER" id="PTHR34219">
    <property type="entry name" value="IRON-REGULATED INNER MEMBRANE PROTEIN-RELATED"/>
    <property type="match status" value="1"/>
</dbReference>
<gene>
    <name evidence="2" type="primary">cysJ_2</name>
    <name evidence="2" type="ORF">PTE30175_00681</name>
</gene>
<keyword evidence="1" id="KW-1133">Transmembrane helix</keyword>
<evidence type="ECO:0000313" key="3">
    <source>
        <dbReference type="Proteomes" id="UP000414233"/>
    </source>
</evidence>